<reference evidence="1 2" key="1">
    <citation type="journal article" date="2019" name="Int. J. Syst. Evol. Microbiol.">
        <title>The Global Catalogue of Microorganisms (GCM) 10K type strain sequencing project: providing services to taxonomists for standard genome sequencing and annotation.</title>
        <authorList>
            <consortium name="The Broad Institute Genomics Platform"/>
            <consortium name="The Broad Institute Genome Sequencing Center for Infectious Disease"/>
            <person name="Wu L."/>
            <person name="Ma J."/>
        </authorList>
    </citation>
    <scope>NUCLEOTIDE SEQUENCE [LARGE SCALE GENOMIC DNA]</scope>
    <source>
        <strain evidence="1 2">XZGYJ-43</strain>
    </source>
</reference>
<dbReference type="Proteomes" id="UP001596447">
    <property type="component" value="Unassembled WGS sequence"/>
</dbReference>
<gene>
    <name evidence="1" type="ORF">ACFQJ9_01105</name>
</gene>
<dbReference type="RefSeq" id="WP_230890657.1">
    <property type="nucleotide sequence ID" value="NZ_CP122313.1"/>
</dbReference>
<accession>A0ABD5YZK6</accession>
<dbReference type="AlphaFoldDB" id="A0ABD5YZK6"/>
<dbReference type="Pfam" id="PF24444">
    <property type="entry name" value="DUF7563"/>
    <property type="match status" value="1"/>
</dbReference>
<evidence type="ECO:0000313" key="2">
    <source>
        <dbReference type="Proteomes" id="UP001596447"/>
    </source>
</evidence>
<evidence type="ECO:0000313" key="1">
    <source>
        <dbReference type="EMBL" id="MFC7198100.1"/>
    </source>
</evidence>
<protein>
    <recommendedName>
        <fullName evidence="3">Small CPxCG-related zinc finger protein</fullName>
    </recommendedName>
</protein>
<comment type="caution">
    <text evidence="1">The sequence shown here is derived from an EMBL/GenBank/DDBJ whole genome shotgun (WGS) entry which is preliminary data.</text>
</comment>
<dbReference type="EMBL" id="JBHTAR010000003">
    <property type="protein sequence ID" value="MFC7198100.1"/>
    <property type="molecule type" value="Genomic_DNA"/>
</dbReference>
<evidence type="ECO:0008006" key="3">
    <source>
        <dbReference type="Google" id="ProtNLM"/>
    </source>
</evidence>
<sequence>MPECQNCGSHVTDVYVRGFTPDTVEDPRVCPNCEDMTRDRNGVRETRT</sequence>
<name>A0ABD5YZK6_9EURY</name>
<dbReference type="InterPro" id="IPR055985">
    <property type="entry name" value="DUF7563"/>
</dbReference>
<proteinExistence type="predicted"/>
<keyword evidence="2" id="KW-1185">Reference proteome</keyword>
<organism evidence="1 2">
    <name type="scientific">Halospeciosus flavus</name>
    <dbReference type="NCBI Taxonomy" id="3032283"/>
    <lineage>
        <taxon>Archaea</taxon>
        <taxon>Methanobacteriati</taxon>
        <taxon>Methanobacteriota</taxon>
        <taxon>Stenosarchaea group</taxon>
        <taxon>Halobacteria</taxon>
        <taxon>Halobacteriales</taxon>
        <taxon>Halobacteriaceae</taxon>
        <taxon>Halospeciosus</taxon>
    </lineage>
</organism>